<dbReference type="AlphaFoldDB" id="A0A2G6E5L2"/>
<proteinExistence type="predicted"/>
<evidence type="ECO:0000313" key="1">
    <source>
        <dbReference type="EMBL" id="PID57376.1"/>
    </source>
</evidence>
<gene>
    <name evidence="1" type="ORF">CSB45_07575</name>
</gene>
<comment type="caution">
    <text evidence="1">The sequence shown here is derived from an EMBL/GenBank/DDBJ whole genome shotgun (WGS) entry which is preliminary data.</text>
</comment>
<protein>
    <submittedName>
        <fullName evidence="1">Uncharacterized protein</fullName>
    </submittedName>
</protein>
<reference evidence="1 2" key="1">
    <citation type="submission" date="2017-10" db="EMBL/GenBank/DDBJ databases">
        <title>Novel microbial diversity and functional potential in the marine mammal oral microbiome.</title>
        <authorList>
            <person name="Dudek N.K."/>
            <person name="Sun C.L."/>
            <person name="Burstein D."/>
            <person name="Kantor R.S."/>
            <person name="Aliaga Goltsman D.S."/>
            <person name="Bik E.M."/>
            <person name="Thomas B.C."/>
            <person name="Banfield J.F."/>
            <person name="Relman D.A."/>
        </authorList>
    </citation>
    <scope>NUCLEOTIDE SEQUENCE [LARGE SCALE GENOMIC DNA]</scope>
    <source>
        <strain evidence="1">DOLZORAL124_49_17</strain>
    </source>
</reference>
<dbReference type="Proteomes" id="UP000229740">
    <property type="component" value="Unassembled WGS sequence"/>
</dbReference>
<dbReference type="EMBL" id="PDPS01000027">
    <property type="protein sequence ID" value="PID57376.1"/>
    <property type="molecule type" value="Genomic_DNA"/>
</dbReference>
<name>A0A2G6E5L2_9BACT</name>
<evidence type="ECO:0000313" key="2">
    <source>
        <dbReference type="Proteomes" id="UP000229740"/>
    </source>
</evidence>
<organism evidence="1 2">
    <name type="scientific">candidate division KSB3 bacterium</name>
    <dbReference type="NCBI Taxonomy" id="2044937"/>
    <lineage>
        <taxon>Bacteria</taxon>
        <taxon>candidate division KSB3</taxon>
    </lineage>
</organism>
<accession>A0A2G6E5L2</accession>
<sequence length="251" mass="29596">MWYRTSNNGQPVRADRGWYLITEFEHSPSIHFPRAVELSQTHPGFTRLIDERNIMIYRNIYRKEQLRLLPEMLRCIKEWKGAKLYVNGERVAFDMLGRGIDCYCQTVLSRHHSQEDCQRFSKQRGSGFLACRRSHVSMTWSHRPAEAILTWFSFGQLDEHHVYRIDKEQMESAVMGELVEYHHCPLIDLDQVRAFIRELPDRIDPRKNREWRYADRGSVQEAALQAASVAAHCPAVLPVSEDEYRTYLKLL</sequence>